<evidence type="ECO:0000313" key="1">
    <source>
        <dbReference type="EMBL" id="GBM08220.1"/>
    </source>
</evidence>
<protein>
    <submittedName>
        <fullName evidence="1">Uncharacterized protein</fullName>
    </submittedName>
</protein>
<name>A0A4Y2CUW8_ARAVE</name>
<dbReference type="AlphaFoldDB" id="A0A4Y2CUW8"/>
<reference evidence="1 2" key="1">
    <citation type="journal article" date="2019" name="Sci. Rep.">
        <title>Orb-weaving spider Araneus ventricosus genome elucidates the spidroin gene catalogue.</title>
        <authorList>
            <person name="Kono N."/>
            <person name="Nakamura H."/>
            <person name="Ohtoshi R."/>
            <person name="Moran D.A.P."/>
            <person name="Shinohara A."/>
            <person name="Yoshida Y."/>
            <person name="Fujiwara M."/>
            <person name="Mori M."/>
            <person name="Tomita M."/>
            <person name="Arakawa K."/>
        </authorList>
    </citation>
    <scope>NUCLEOTIDE SEQUENCE [LARGE SCALE GENOMIC DNA]</scope>
</reference>
<dbReference type="Proteomes" id="UP000499080">
    <property type="component" value="Unassembled WGS sequence"/>
</dbReference>
<proteinExistence type="predicted"/>
<keyword evidence="2" id="KW-1185">Reference proteome</keyword>
<sequence length="200" mass="22427">MWSIFGGIVFEATILQQVLKPRLGHQVIVAPGHDLANEKNRSLFAAMTFIISNAASTSTFCERPELNHFYRSLLNSKPQVMGPNRPGNSRHTVASFGENRSSSLRYFRRIPTFLSSILSIILQYDKTGHSQPLYAKIGLQCKKSVRIGVVWSGRLDMDIHHSNLDCWTIKAAGVSKWVCWLGLCASPRKPDKTRVGDRSL</sequence>
<accession>A0A4Y2CUW8</accession>
<evidence type="ECO:0000313" key="2">
    <source>
        <dbReference type="Proteomes" id="UP000499080"/>
    </source>
</evidence>
<organism evidence="1 2">
    <name type="scientific">Araneus ventricosus</name>
    <name type="common">Orbweaver spider</name>
    <name type="synonym">Epeira ventricosa</name>
    <dbReference type="NCBI Taxonomy" id="182803"/>
    <lineage>
        <taxon>Eukaryota</taxon>
        <taxon>Metazoa</taxon>
        <taxon>Ecdysozoa</taxon>
        <taxon>Arthropoda</taxon>
        <taxon>Chelicerata</taxon>
        <taxon>Arachnida</taxon>
        <taxon>Araneae</taxon>
        <taxon>Araneomorphae</taxon>
        <taxon>Entelegynae</taxon>
        <taxon>Araneoidea</taxon>
        <taxon>Araneidae</taxon>
        <taxon>Araneus</taxon>
    </lineage>
</organism>
<dbReference type="EMBL" id="BGPR01000253">
    <property type="protein sequence ID" value="GBM08220.1"/>
    <property type="molecule type" value="Genomic_DNA"/>
</dbReference>
<gene>
    <name evidence="1" type="ORF">AVEN_32766_1</name>
</gene>
<comment type="caution">
    <text evidence="1">The sequence shown here is derived from an EMBL/GenBank/DDBJ whole genome shotgun (WGS) entry which is preliminary data.</text>
</comment>